<evidence type="ECO:0000313" key="6">
    <source>
        <dbReference type="EMBL" id="KDQ61464.1"/>
    </source>
</evidence>
<feature type="transmembrane region" description="Helical" evidence="4">
    <location>
        <begin position="431"/>
        <end position="452"/>
    </location>
</feature>
<feature type="transmembrane region" description="Helical" evidence="4">
    <location>
        <begin position="261"/>
        <end position="284"/>
    </location>
</feature>
<dbReference type="GO" id="GO:0016020">
    <property type="term" value="C:membrane"/>
    <property type="evidence" value="ECO:0007669"/>
    <property type="project" value="UniProtKB-SubCell"/>
</dbReference>
<comment type="similarity">
    <text evidence="2">Belongs to the major facilitator superfamily. Monocarboxylate porter (TC 2.A.1.13) family.</text>
</comment>
<name>A0A067Q3C9_9AGAM</name>
<dbReference type="PANTHER" id="PTHR11360">
    <property type="entry name" value="MONOCARBOXYLATE TRANSPORTER"/>
    <property type="match status" value="1"/>
</dbReference>
<comment type="subcellular location">
    <subcellularLocation>
        <location evidence="1">Membrane</location>
        <topology evidence="1">Multi-pass membrane protein</topology>
    </subcellularLocation>
</comment>
<dbReference type="PROSITE" id="PS50850">
    <property type="entry name" value="MFS"/>
    <property type="match status" value="1"/>
</dbReference>
<dbReference type="InterPro" id="IPR050327">
    <property type="entry name" value="Proton-linked_MCT"/>
</dbReference>
<dbReference type="AlphaFoldDB" id="A0A067Q3C9"/>
<accession>A0A067Q3C9</accession>
<evidence type="ECO:0000256" key="3">
    <source>
        <dbReference type="SAM" id="MobiDB-lite"/>
    </source>
</evidence>
<evidence type="ECO:0000313" key="7">
    <source>
        <dbReference type="Proteomes" id="UP000027265"/>
    </source>
</evidence>
<protein>
    <recommendedName>
        <fullName evidence="5">Major facilitator superfamily (MFS) profile domain-containing protein</fullName>
    </recommendedName>
</protein>
<dbReference type="PANTHER" id="PTHR11360:SF287">
    <property type="entry name" value="MFS MONOCARBOXYLATE TRANSPORTER"/>
    <property type="match status" value="1"/>
</dbReference>
<dbReference type="EMBL" id="KL197712">
    <property type="protein sequence ID" value="KDQ61464.1"/>
    <property type="molecule type" value="Genomic_DNA"/>
</dbReference>
<dbReference type="SUPFAM" id="SSF103473">
    <property type="entry name" value="MFS general substrate transporter"/>
    <property type="match status" value="1"/>
</dbReference>
<dbReference type="STRING" id="933084.A0A067Q3C9"/>
<gene>
    <name evidence="6" type="ORF">JAAARDRAFT_30903</name>
</gene>
<feature type="domain" description="Major facilitator superfamily (MFS) profile" evidence="5">
    <location>
        <begin position="1"/>
        <end position="457"/>
    </location>
</feature>
<feature type="region of interest" description="Disordered" evidence="3">
    <location>
        <begin position="1"/>
        <end position="41"/>
    </location>
</feature>
<dbReference type="InterPro" id="IPR011701">
    <property type="entry name" value="MFS"/>
</dbReference>
<dbReference type="GO" id="GO:0022857">
    <property type="term" value="F:transmembrane transporter activity"/>
    <property type="evidence" value="ECO:0007669"/>
    <property type="project" value="InterPro"/>
</dbReference>
<feature type="transmembrane region" description="Helical" evidence="4">
    <location>
        <begin position="211"/>
        <end position="231"/>
    </location>
</feature>
<keyword evidence="4" id="KW-1133">Transmembrane helix</keyword>
<evidence type="ECO:0000256" key="2">
    <source>
        <dbReference type="ARBA" id="ARBA00006727"/>
    </source>
</evidence>
<feature type="transmembrane region" description="Helical" evidence="4">
    <location>
        <begin position="290"/>
        <end position="314"/>
    </location>
</feature>
<reference evidence="7" key="1">
    <citation type="journal article" date="2014" name="Proc. Natl. Acad. Sci. U.S.A.">
        <title>Extensive sampling of basidiomycete genomes demonstrates inadequacy of the white-rot/brown-rot paradigm for wood decay fungi.</title>
        <authorList>
            <person name="Riley R."/>
            <person name="Salamov A.A."/>
            <person name="Brown D.W."/>
            <person name="Nagy L.G."/>
            <person name="Floudas D."/>
            <person name="Held B.W."/>
            <person name="Levasseur A."/>
            <person name="Lombard V."/>
            <person name="Morin E."/>
            <person name="Otillar R."/>
            <person name="Lindquist E.A."/>
            <person name="Sun H."/>
            <person name="LaButti K.M."/>
            <person name="Schmutz J."/>
            <person name="Jabbour D."/>
            <person name="Luo H."/>
            <person name="Baker S.E."/>
            <person name="Pisabarro A.G."/>
            <person name="Walton J.D."/>
            <person name="Blanchette R.A."/>
            <person name="Henrissat B."/>
            <person name="Martin F."/>
            <person name="Cullen D."/>
            <person name="Hibbett D.S."/>
            <person name="Grigoriev I.V."/>
        </authorList>
    </citation>
    <scope>NUCLEOTIDE SEQUENCE [LARGE SCALE GENOMIC DNA]</scope>
    <source>
        <strain evidence="7">MUCL 33604</strain>
    </source>
</reference>
<sequence>MLEEPIPLHSLRDSDSHDRISSLQNPGEVGSDGPDTARELPPVDKGRKAWVFCFCSFILETMVWGFGISYGIFQEYYMTHPPFNSASTVTISAIGTTSMGLQYGGALLVMLCYRRYPEWIRPTMWLGLILCASSLCLSSFATQVWQLIVLQGVMFGVGGILLYVPVIIWLPEWFSEKRGLATGLVFGGSGIGGFVFPLLMNALLRDVGFHWTLRIWAAAMAVISSLAMLGVQPRIPSPKFNRQQARPPLIPSELTFFRSPLFWSFITSTALQGLSYFPVALYIAVFTTSISSPLSATVVLSLFNSSSILGQIIIGHLSDRFPYPRIMFVSATGSSIAAFLLWGFSKTLSQVFVFAIIFGSLSGGFSSVWPVAATDCSRNKPELGPFVFGCFAATKGMAAVVGPILSGILHAAGKKAVMGDGSYGRFGFGQVAIFVGSCAAMTGVGSMVVATVRNRMRE</sequence>
<evidence type="ECO:0000256" key="1">
    <source>
        <dbReference type="ARBA" id="ARBA00004141"/>
    </source>
</evidence>
<keyword evidence="4" id="KW-0812">Transmembrane</keyword>
<dbReference type="HOGENOM" id="CLU_001265_1_2_1"/>
<keyword evidence="7" id="KW-1185">Reference proteome</keyword>
<feature type="transmembrane region" description="Helical" evidence="4">
    <location>
        <begin position="148"/>
        <end position="168"/>
    </location>
</feature>
<feature type="transmembrane region" description="Helical" evidence="4">
    <location>
        <begin position="386"/>
        <end position="411"/>
    </location>
</feature>
<dbReference type="InParanoid" id="A0A067Q3C9"/>
<feature type="transmembrane region" description="Helical" evidence="4">
    <location>
        <begin position="326"/>
        <end position="345"/>
    </location>
</feature>
<feature type="transmembrane region" description="Helical" evidence="4">
    <location>
        <begin position="125"/>
        <end position="142"/>
    </location>
</feature>
<organism evidence="6 7">
    <name type="scientific">Jaapia argillacea MUCL 33604</name>
    <dbReference type="NCBI Taxonomy" id="933084"/>
    <lineage>
        <taxon>Eukaryota</taxon>
        <taxon>Fungi</taxon>
        <taxon>Dikarya</taxon>
        <taxon>Basidiomycota</taxon>
        <taxon>Agaricomycotina</taxon>
        <taxon>Agaricomycetes</taxon>
        <taxon>Agaricomycetidae</taxon>
        <taxon>Jaapiales</taxon>
        <taxon>Jaapiaceae</taxon>
        <taxon>Jaapia</taxon>
    </lineage>
</organism>
<feature type="transmembrane region" description="Helical" evidence="4">
    <location>
        <begin position="93"/>
        <end position="113"/>
    </location>
</feature>
<dbReference type="InterPro" id="IPR020846">
    <property type="entry name" value="MFS_dom"/>
</dbReference>
<feature type="compositionally biased region" description="Basic and acidic residues" evidence="3">
    <location>
        <begin position="10"/>
        <end position="20"/>
    </location>
</feature>
<evidence type="ECO:0000256" key="4">
    <source>
        <dbReference type="SAM" id="Phobius"/>
    </source>
</evidence>
<feature type="transmembrane region" description="Helical" evidence="4">
    <location>
        <begin position="180"/>
        <end position="199"/>
    </location>
</feature>
<dbReference type="Pfam" id="PF07690">
    <property type="entry name" value="MFS_1"/>
    <property type="match status" value="1"/>
</dbReference>
<dbReference type="InterPro" id="IPR036259">
    <property type="entry name" value="MFS_trans_sf"/>
</dbReference>
<dbReference type="Gene3D" id="1.20.1250.20">
    <property type="entry name" value="MFS general substrate transporter like domains"/>
    <property type="match status" value="2"/>
</dbReference>
<proteinExistence type="inferred from homology"/>
<evidence type="ECO:0000259" key="5">
    <source>
        <dbReference type="PROSITE" id="PS50850"/>
    </source>
</evidence>
<feature type="transmembrane region" description="Helical" evidence="4">
    <location>
        <begin position="351"/>
        <end position="374"/>
    </location>
</feature>
<dbReference type="OrthoDB" id="2213137at2759"/>
<dbReference type="Proteomes" id="UP000027265">
    <property type="component" value="Unassembled WGS sequence"/>
</dbReference>
<keyword evidence="4" id="KW-0472">Membrane</keyword>
<feature type="transmembrane region" description="Helical" evidence="4">
    <location>
        <begin position="49"/>
        <end position="73"/>
    </location>
</feature>